<keyword evidence="1" id="KW-0732">Signal</keyword>
<feature type="signal peptide" evidence="1">
    <location>
        <begin position="1"/>
        <end position="22"/>
    </location>
</feature>
<dbReference type="PROSITE" id="PS51257">
    <property type="entry name" value="PROKAR_LIPOPROTEIN"/>
    <property type="match status" value="1"/>
</dbReference>
<comment type="caution">
    <text evidence="2">The sequence shown here is derived from an EMBL/GenBank/DDBJ whole genome shotgun (WGS) entry which is preliminary data.</text>
</comment>
<organism evidence="2 3">
    <name type="scientific">Aliidiomarina taiwanensis</name>
    <dbReference type="NCBI Taxonomy" id="946228"/>
    <lineage>
        <taxon>Bacteria</taxon>
        <taxon>Pseudomonadati</taxon>
        <taxon>Pseudomonadota</taxon>
        <taxon>Gammaproteobacteria</taxon>
        <taxon>Alteromonadales</taxon>
        <taxon>Idiomarinaceae</taxon>
        <taxon>Aliidiomarina</taxon>
    </lineage>
</organism>
<dbReference type="RefSeq" id="WP_126757576.1">
    <property type="nucleotide sequence ID" value="NZ_PIPQ01000004.1"/>
</dbReference>
<dbReference type="EMBL" id="PIPQ01000004">
    <property type="protein sequence ID" value="RUO40092.1"/>
    <property type="molecule type" value="Genomic_DNA"/>
</dbReference>
<protein>
    <submittedName>
        <fullName evidence="2">Uncharacterized protein</fullName>
    </submittedName>
</protein>
<evidence type="ECO:0000313" key="2">
    <source>
        <dbReference type="EMBL" id="RUO40092.1"/>
    </source>
</evidence>
<name>A0A432X1E9_9GAMM</name>
<proteinExistence type="predicted"/>
<dbReference type="AlphaFoldDB" id="A0A432X1E9"/>
<evidence type="ECO:0000313" key="3">
    <source>
        <dbReference type="Proteomes" id="UP000286976"/>
    </source>
</evidence>
<accession>A0A432X1E9</accession>
<reference evidence="2 3" key="1">
    <citation type="journal article" date="2011" name="Front. Microbiol.">
        <title>Genomic signatures of strain selection and enhancement in Bacillus atrophaeus var. globigii, a historical biowarfare simulant.</title>
        <authorList>
            <person name="Gibbons H.S."/>
            <person name="Broomall S.M."/>
            <person name="McNew L.A."/>
            <person name="Daligault H."/>
            <person name="Chapman C."/>
            <person name="Bruce D."/>
            <person name="Karavis M."/>
            <person name="Krepps M."/>
            <person name="McGregor P.A."/>
            <person name="Hong C."/>
            <person name="Park K.H."/>
            <person name="Akmal A."/>
            <person name="Feldman A."/>
            <person name="Lin J.S."/>
            <person name="Chang W.E."/>
            <person name="Higgs B.W."/>
            <person name="Demirev P."/>
            <person name="Lindquist J."/>
            <person name="Liem A."/>
            <person name="Fochler E."/>
            <person name="Read T.D."/>
            <person name="Tapia R."/>
            <person name="Johnson S."/>
            <person name="Bishop-Lilly K.A."/>
            <person name="Detter C."/>
            <person name="Han C."/>
            <person name="Sozhamannan S."/>
            <person name="Rosenzweig C.N."/>
            <person name="Skowronski E.W."/>
        </authorList>
    </citation>
    <scope>NUCLEOTIDE SEQUENCE [LARGE SCALE GENOMIC DNA]</scope>
    <source>
        <strain evidence="2 3">AIT1</strain>
    </source>
</reference>
<dbReference type="Proteomes" id="UP000286976">
    <property type="component" value="Unassembled WGS sequence"/>
</dbReference>
<keyword evidence="3" id="KW-1185">Reference proteome</keyword>
<gene>
    <name evidence="2" type="ORF">CWE15_08075</name>
</gene>
<sequence>MSYLRAGLLVLLTVFVFGCASSSQETTQATISPKTVSVPEYLAFLEHLDSSIDKGEPRALDENEKSQYTGLSNSLKRLLQGHESIDTVAMEDRIRVANLHERLQAVVMGSKSGQVICRSERSTGTNFKRTTCMTRAEWERQQQEVQNFFRQGFGFGSDMVGPDN</sequence>
<dbReference type="OrthoDB" id="7193459at2"/>
<evidence type="ECO:0000256" key="1">
    <source>
        <dbReference type="SAM" id="SignalP"/>
    </source>
</evidence>
<feature type="chain" id="PRO_5019032734" evidence="1">
    <location>
        <begin position="23"/>
        <end position="164"/>
    </location>
</feature>